<dbReference type="Gene3D" id="3.30.200.20">
    <property type="entry name" value="Phosphorylase Kinase, domain 1"/>
    <property type="match status" value="1"/>
</dbReference>
<dbReference type="PROSITE" id="PS00109">
    <property type="entry name" value="PROTEIN_KINASE_TYR"/>
    <property type="match status" value="1"/>
</dbReference>
<feature type="binding site" evidence="1">
    <location>
        <position position="96"/>
    </location>
    <ligand>
        <name>ATP</name>
        <dbReference type="ChEBI" id="CHEBI:30616"/>
    </ligand>
</feature>
<dbReference type="InterPro" id="IPR008266">
    <property type="entry name" value="Tyr_kinase_AS"/>
</dbReference>
<evidence type="ECO:0000313" key="4">
    <source>
        <dbReference type="Proteomes" id="UP000886523"/>
    </source>
</evidence>
<accession>A0A9P6AH41</accession>
<dbReference type="GO" id="GO:0004672">
    <property type="term" value="F:protein kinase activity"/>
    <property type="evidence" value="ECO:0007669"/>
    <property type="project" value="InterPro"/>
</dbReference>
<dbReference type="EMBL" id="MU129143">
    <property type="protein sequence ID" value="KAF9505631.1"/>
    <property type="molecule type" value="Genomic_DNA"/>
</dbReference>
<reference evidence="3" key="1">
    <citation type="journal article" date="2020" name="Nat. Commun.">
        <title>Large-scale genome sequencing of mycorrhizal fungi provides insights into the early evolution of symbiotic traits.</title>
        <authorList>
            <person name="Miyauchi S."/>
            <person name="Kiss E."/>
            <person name="Kuo A."/>
            <person name="Drula E."/>
            <person name="Kohler A."/>
            <person name="Sanchez-Garcia M."/>
            <person name="Morin E."/>
            <person name="Andreopoulos B."/>
            <person name="Barry K.W."/>
            <person name="Bonito G."/>
            <person name="Buee M."/>
            <person name="Carver A."/>
            <person name="Chen C."/>
            <person name="Cichocki N."/>
            <person name="Clum A."/>
            <person name="Culley D."/>
            <person name="Crous P.W."/>
            <person name="Fauchery L."/>
            <person name="Girlanda M."/>
            <person name="Hayes R.D."/>
            <person name="Keri Z."/>
            <person name="LaButti K."/>
            <person name="Lipzen A."/>
            <person name="Lombard V."/>
            <person name="Magnuson J."/>
            <person name="Maillard F."/>
            <person name="Murat C."/>
            <person name="Nolan M."/>
            <person name="Ohm R.A."/>
            <person name="Pangilinan J."/>
            <person name="Pereira M.F."/>
            <person name="Perotto S."/>
            <person name="Peter M."/>
            <person name="Pfister S."/>
            <person name="Riley R."/>
            <person name="Sitrit Y."/>
            <person name="Stielow J.B."/>
            <person name="Szollosi G."/>
            <person name="Zifcakova L."/>
            <person name="Stursova M."/>
            <person name="Spatafora J.W."/>
            <person name="Tedersoo L."/>
            <person name="Vaario L.M."/>
            <person name="Yamada A."/>
            <person name="Yan M."/>
            <person name="Wang P."/>
            <person name="Xu J."/>
            <person name="Bruns T."/>
            <person name="Baldrian P."/>
            <person name="Vilgalys R."/>
            <person name="Dunand C."/>
            <person name="Henrissat B."/>
            <person name="Grigoriev I.V."/>
            <person name="Hibbett D."/>
            <person name="Nagy L.G."/>
            <person name="Martin F.M."/>
        </authorList>
    </citation>
    <scope>NUCLEOTIDE SEQUENCE</scope>
    <source>
        <strain evidence="3">UP504</strain>
    </source>
</reference>
<dbReference type="Pfam" id="PF00069">
    <property type="entry name" value="Pkinase"/>
    <property type="match status" value="1"/>
</dbReference>
<dbReference type="PANTHER" id="PTHR37171:SF1">
    <property type="entry name" value="SERINE_THREONINE-PROTEIN KINASE YRZF-RELATED"/>
    <property type="match status" value="1"/>
</dbReference>
<keyword evidence="1" id="KW-0067">ATP-binding</keyword>
<dbReference type="PROSITE" id="PS00107">
    <property type="entry name" value="PROTEIN_KINASE_ATP"/>
    <property type="match status" value="1"/>
</dbReference>
<dbReference type="SUPFAM" id="SSF56112">
    <property type="entry name" value="Protein kinase-like (PK-like)"/>
    <property type="match status" value="1"/>
</dbReference>
<dbReference type="PROSITE" id="PS50011">
    <property type="entry name" value="PROTEIN_KINASE_DOM"/>
    <property type="match status" value="1"/>
</dbReference>
<feature type="domain" description="Protein kinase" evidence="2">
    <location>
        <begin position="61"/>
        <end position="227"/>
    </location>
</feature>
<gene>
    <name evidence="3" type="ORF">BS47DRAFT_1400218</name>
</gene>
<evidence type="ECO:0000259" key="2">
    <source>
        <dbReference type="PROSITE" id="PS50011"/>
    </source>
</evidence>
<name>A0A9P6AH41_9AGAM</name>
<comment type="caution">
    <text evidence="3">The sequence shown here is derived from an EMBL/GenBank/DDBJ whole genome shotgun (WGS) entry which is preliminary data.</text>
</comment>
<dbReference type="Gene3D" id="1.10.510.10">
    <property type="entry name" value="Transferase(Phosphotransferase) domain 1"/>
    <property type="match status" value="1"/>
</dbReference>
<keyword evidence="4" id="KW-1185">Reference proteome</keyword>
<evidence type="ECO:0000313" key="3">
    <source>
        <dbReference type="EMBL" id="KAF9505631.1"/>
    </source>
</evidence>
<protein>
    <recommendedName>
        <fullName evidence="2">Protein kinase domain-containing protein</fullName>
    </recommendedName>
</protein>
<dbReference type="OrthoDB" id="2521594at2759"/>
<dbReference type="InterPro" id="IPR017441">
    <property type="entry name" value="Protein_kinase_ATP_BS"/>
</dbReference>
<sequence>MQVLSKRDLLLLSLRYDIYDSPIPATFLRSAPSVIEDPGFPTRLPSPRNLSSYTLDESISIVLTSEIGRGASGIVHRGTLEANFAERSMQLDVAVKFAFTTEQKEDLRHEYNVYQRLKSNGITTGIATALGIFDDCEDGPCILIMLYSGSSLCGEPGVPCQYLIALLTLESIHHAGILHGDIRKENLLVSKSGITIIDFASSRKWVSQSERDQESRDLHCILGLDVE</sequence>
<dbReference type="InterPro" id="IPR011009">
    <property type="entry name" value="Kinase-like_dom_sf"/>
</dbReference>
<dbReference type="Proteomes" id="UP000886523">
    <property type="component" value="Unassembled WGS sequence"/>
</dbReference>
<dbReference type="InterPro" id="IPR052396">
    <property type="entry name" value="Meiotic_Drive_Suppr_Kinase"/>
</dbReference>
<keyword evidence="1" id="KW-0547">Nucleotide-binding</keyword>
<evidence type="ECO:0000256" key="1">
    <source>
        <dbReference type="PROSITE-ProRule" id="PRU10141"/>
    </source>
</evidence>
<proteinExistence type="predicted"/>
<dbReference type="AlphaFoldDB" id="A0A9P6AH41"/>
<organism evidence="3 4">
    <name type="scientific">Hydnum rufescens UP504</name>
    <dbReference type="NCBI Taxonomy" id="1448309"/>
    <lineage>
        <taxon>Eukaryota</taxon>
        <taxon>Fungi</taxon>
        <taxon>Dikarya</taxon>
        <taxon>Basidiomycota</taxon>
        <taxon>Agaricomycotina</taxon>
        <taxon>Agaricomycetes</taxon>
        <taxon>Cantharellales</taxon>
        <taxon>Hydnaceae</taxon>
        <taxon>Hydnum</taxon>
    </lineage>
</organism>
<dbReference type="InterPro" id="IPR000719">
    <property type="entry name" value="Prot_kinase_dom"/>
</dbReference>
<dbReference type="PANTHER" id="PTHR37171">
    <property type="entry name" value="SERINE/THREONINE-PROTEIN KINASE YRZF-RELATED"/>
    <property type="match status" value="1"/>
</dbReference>
<dbReference type="GO" id="GO:0005524">
    <property type="term" value="F:ATP binding"/>
    <property type="evidence" value="ECO:0007669"/>
    <property type="project" value="UniProtKB-UniRule"/>
</dbReference>